<reference evidence="3 4" key="1">
    <citation type="submission" date="2019-06" db="EMBL/GenBank/DDBJ databases">
        <title>Sequencing the genomes of 1000 actinobacteria strains.</title>
        <authorList>
            <person name="Klenk H.-P."/>
        </authorList>
    </citation>
    <scope>NUCLEOTIDE SEQUENCE [LARGE SCALE GENOMIC DNA]</scope>
    <source>
        <strain evidence="3 4">DSM 18607</strain>
    </source>
</reference>
<dbReference type="Pfam" id="PF10442">
    <property type="entry name" value="FIST_C"/>
    <property type="match status" value="1"/>
</dbReference>
<dbReference type="AlphaFoldDB" id="A0A542E549"/>
<accession>A0A542E549</accession>
<name>A0A542E549_9MICO</name>
<organism evidence="3 4">
    <name type="scientific">Lapillicoccus jejuensis</name>
    <dbReference type="NCBI Taxonomy" id="402171"/>
    <lineage>
        <taxon>Bacteria</taxon>
        <taxon>Bacillati</taxon>
        <taxon>Actinomycetota</taxon>
        <taxon>Actinomycetes</taxon>
        <taxon>Micrococcales</taxon>
        <taxon>Intrasporangiaceae</taxon>
        <taxon>Lapillicoccus</taxon>
    </lineage>
</organism>
<feature type="domain" description="FIST C-domain" evidence="2">
    <location>
        <begin position="225"/>
        <end position="368"/>
    </location>
</feature>
<sequence>MQVATRRWGPVSGWDEPLPDWDGPSTAVLVFAGARVEVPDPALAQVAAAFPTSAVLGCSTAGAVVDDLLEDDAVVVTVVRFAATRLRLRTRPVTASTSAATGADLGRALADDGLAAVLVVSEGLDVNGTALAAGLVDGLAERLGAAAAADVPVTGGLAGDGDRFGRTWVLVDGRPVPGHVSALGLYGARLRVGWGSQGGWSVFGPERRVTAAHGNVVHEFDDQPALALYRRYLGDRAGELPAGALRFPLAVTRPGSSDREVVRTVLAVDEDAQTMTFAGDVPTGSRVRLMRASVDRLLDGAEGAAEDAALTAGPTPSAAPALAVAVSCVGRRLVLGDDVDRELEAVRVGLTGDTVLAGFYSYGELAPVEGGPCRLHNQTMTMTTWQELPDDGRR</sequence>
<evidence type="ECO:0000313" key="4">
    <source>
        <dbReference type="Proteomes" id="UP000317893"/>
    </source>
</evidence>
<protein>
    <recommendedName>
        <fullName evidence="5">FIST-like protein</fullName>
    </recommendedName>
</protein>
<dbReference type="InterPro" id="IPR013702">
    <property type="entry name" value="FIST_domain_N"/>
</dbReference>
<feature type="domain" description="FIST" evidence="1">
    <location>
        <begin position="24"/>
        <end position="224"/>
    </location>
</feature>
<gene>
    <name evidence="3" type="ORF">FB458_3593</name>
</gene>
<dbReference type="PANTHER" id="PTHR40252">
    <property type="entry name" value="BLR0328 PROTEIN"/>
    <property type="match status" value="1"/>
</dbReference>
<evidence type="ECO:0000259" key="1">
    <source>
        <dbReference type="SMART" id="SM00897"/>
    </source>
</evidence>
<dbReference type="Proteomes" id="UP000317893">
    <property type="component" value="Unassembled WGS sequence"/>
</dbReference>
<proteinExistence type="predicted"/>
<evidence type="ECO:0000313" key="3">
    <source>
        <dbReference type="EMBL" id="TQJ10470.1"/>
    </source>
</evidence>
<dbReference type="RefSeq" id="WP_141849688.1">
    <property type="nucleotide sequence ID" value="NZ_BAAAPR010000012.1"/>
</dbReference>
<evidence type="ECO:0008006" key="5">
    <source>
        <dbReference type="Google" id="ProtNLM"/>
    </source>
</evidence>
<dbReference type="SMART" id="SM00897">
    <property type="entry name" value="FIST"/>
    <property type="match status" value="1"/>
</dbReference>
<dbReference type="EMBL" id="VFMN01000001">
    <property type="protein sequence ID" value="TQJ10470.1"/>
    <property type="molecule type" value="Genomic_DNA"/>
</dbReference>
<dbReference type="PANTHER" id="PTHR40252:SF2">
    <property type="entry name" value="BLR0328 PROTEIN"/>
    <property type="match status" value="1"/>
</dbReference>
<dbReference type="SMART" id="SM01204">
    <property type="entry name" value="FIST_C"/>
    <property type="match status" value="1"/>
</dbReference>
<evidence type="ECO:0000259" key="2">
    <source>
        <dbReference type="SMART" id="SM01204"/>
    </source>
</evidence>
<dbReference type="OrthoDB" id="5151042at2"/>
<keyword evidence="4" id="KW-1185">Reference proteome</keyword>
<comment type="caution">
    <text evidence="3">The sequence shown here is derived from an EMBL/GenBank/DDBJ whole genome shotgun (WGS) entry which is preliminary data.</text>
</comment>
<dbReference type="InterPro" id="IPR019494">
    <property type="entry name" value="FIST_C"/>
</dbReference>
<dbReference type="Pfam" id="PF08495">
    <property type="entry name" value="FIST"/>
    <property type="match status" value="1"/>
</dbReference>